<dbReference type="AlphaFoldDB" id="A0AA86PMR9"/>
<proteinExistence type="predicted"/>
<keyword evidence="4" id="KW-1185">Reference proteome</keyword>
<protein>
    <submittedName>
        <fullName evidence="3">Hypothetical_protein</fullName>
    </submittedName>
</protein>
<reference evidence="2" key="1">
    <citation type="submission" date="2023-06" db="EMBL/GenBank/DDBJ databases">
        <authorList>
            <person name="Kurt Z."/>
        </authorList>
    </citation>
    <scope>NUCLEOTIDE SEQUENCE</scope>
</reference>
<accession>A0AA86PMR9</accession>
<evidence type="ECO:0000313" key="2">
    <source>
        <dbReference type="EMBL" id="CAI9942376.1"/>
    </source>
</evidence>
<dbReference type="Proteomes" id="UP001642409">
    <property type="component" value="Unassembled WGS sequence"/>
</dbReference>
<dbReference type="EMBL" id="CATOUU010000699">
    <property type="protein sequence ID" value="CAI9942376.1"/>
    <property type="molecule type" value="Genomic_DNA"/>
</dbReference>
<evidence type="ECO:0000313" key="4">
    <source>
        <dbReference type="Proteomes" id="UP001642409"/>
    </source>
</evidence>
<evidence type="ECO:0000313" key="3">
    <source>
        <dbReference type="EMBL" id="CAL6015485.1"/>
    </source>
</evidence>
<feature type="transmembrane region" description="Helical" evidence="1">
    <location>
        <begin position="23"/>
        <end position="42"/>
    </location>
</feature>
<gene>
    <name evidence="3" type="ORF">HINF_LOCUS24873</name>
    <name evidence="2" type="ORF">HINF_LOCUS30021</name>
</gene>
<comment type="caution">
    <text evidence="2">The sequence shown here is derived from an EMBL/GenBank/DDBJ whole genome shotgun (WGS) entry which is preliminary data.</text>
</comment>
<keyword evidence="1" id="KW-0472">Membrane</keyword>
<dbReference type="EMBL" id="CAXDID020000073">
    <property type="protein sequence ID" value="CAL6015485.1"/>
    <property type="molecule type" value="Genomic_DNA"/>
</dbReference>
<keyword evidence="1" id="KW-1133">Transmembrane helix</keyword>
<reference evidence="3 4" key="2">
    <citation type="submission" date="2024-07" db="EMBL/GenBank/DDBJ databases">
        <authorList>
            <person name="Akdeniz Z."/>
        </authorList>
    </citation>
    <scope>NUCLEOTIDE SEQUENCE [LARGE SCALE GENOMIC DNA]</scope>
</reference>
<name>A0AA86PMR9_9EUKA</name>
<sequence>MLFTAAFRQYPSCQNYYREDRRLASFIAVYYLTQCFACYLYVTRALYSTSRNERTKETRRYQVVVTASRVLRSRCDVPNTGVKQLCTKPQHSFTRSLFKMKKHCTTYDTTSSKTAPHTIQSIFAAIQASLEAAYNGCFYT</sequence>
<evidence type="ECO:0000256" key="1">
    <source>
        <dbReference type="SAM" id="Phobius"/>
    </source>
</evidence>
<keyword evidence="1" id="KW-0812">Transmembrane</keyword>
<organism evidence="2">
    <name type="scientific">Hexamita inflata</name>
    <dbReference type="NCBI Taxonomy" id="28002"/>
    <lineage>
        <taxon>Eukaryota</taxon>
        <taxon>Metamonada</taxon>
        <taxon>Diplomonadida</taxon>
        <taxon>Hexamitidae</taxon>
        <taxon>Hexamitinae</taxon>
        <taxon>Hexamita</taxon>
    </lineage>
</organism>